<keyword evidence="1" id="KW-1017">Isopeptide bond</keyword>
<dbReference type="EnsemblPlants" id="Zm00001eb169170_T002">
    <property type="protein sequence ID" value="Zm00001eb169170_P002"/>
    <property type="gene ID" value="Zm00001eb169170"/>
</dbReference>
<dbReference type="OrthoDB" id="680853at2759"/>
<dbReference type="InterPro" id="IPR019956">
    <property type="entry name" value="Ubiquitin_dom"/>
</dbReference>
<dbReference type="GO" id="GO:0005737">
    <property type="term" value="C:cytoplasm"/>
    <property type="evidence" value="ECO:0000318"/>
    <property type="project" value="GO_Central"/>
</dbReference>
<dbReference type="Gramene" id="Zm00001eb169170_T001">
    <property type="protein sequence ID" value="Zm00001eb169170_P001"/>
    <property type="gene ID" value="Zm00001eb169170"/>
</dbReference>
<dbReference type="PROSITE" id="PS50053">
    <property type="entry name" value="UBIQUITIN_2"/>
    <property type="match status" value="3"/>
</dbReference>
<dbReference type="GO" id="GO:0031386">
    <property type="term" value="F:protein tag activity"/>
    <property type="evidence" value="ECO:0000318"/>
    <property type="project" value="GO_Central"/>
</dbReference>
<dbReference type="EnsemblPlants" id="Zm00001eb169170_T001">
    <property type="protein sequence ID" value="Zm00001eb169170_P001"/>
    <property type="gene ID" value="Zm00001eb169170"/>
</dbReference>
<dbReference type="Gene3D" id="3.10.20.90">
    <property type="entry name" value="Phosphatidylinositol 3-kinase Catalytic Subunit, Chain A, domain 1"/>
    <property type="match status" value="3"/>
</dbReference>
<dbReference type="FunFam" id="3.10.20.90:FF:000211">
    <property type="entry name" value="Polyubiquitin 9"/>
    <property type="match status" value="1"/>
</dbReference>
<reference evidence="3" key="3">
    <citation type="submission" date="2021-05" db="UniProtKB">
        <authorList>
            <consortium name="EnsemblPlants"/>
        </authorList>
    </citation>
    <scope>IDENTIFICATION</scope>
    <source>
        <strain evidence="3">cv. B73</strain>
    </source>
</reference>
<dbReference type="GO" id="GO:0005634">
    <property type="term" value="C:nucleus"/>
    <property type="evidence" value="ECO:0000318"/>
    <property type="project" value="GO_Central"/>
</dbReference>
<dbReference type="AlphaFoldDB" id="A0A804NLA8"/>
<evidence type="ECO:0000313" key="3">
    <source>
        <dbReference type="EnsemblPlants" id="Zm00001eb169170_P001"/>
    </source>
</evidence>
<dbReference type="PRINTS" id="PR00348">
    <property type="entry name" value="UBIQUITIN"/>
</dbReference>
<dbReference type="GO" id="GO:0019941">
    <property type="term" value="P:modification-dependent protein catabolic process"/>
    <property type="evidence" value="ECO:0000318"/>
    <property type="project" value="GO_Central"/>
</dbReference>
<dbReference type="GeneID" id="103652895"/>
<dbReference type="PANTHER" id="PTHR10666">
    <property type="entry name" value="UBIQUITIN"/>
    <property type="match status" value="1"/>
</dbReference>
<dbReference type="KEGG" id="zma:103652895"/>
<evidence type="ECO:0000259" key="2">
    <source>
        <dbReference type="PROSITE" id="PS50053"/>
    </source>
</evidence>
<evidence type="ECO:0000313" key="4">
    <source>
        <dbReference type="Proteomes" id="UP000007305"/>
    </source>
</evidence>
<keyword evidence="4" id="KW-1185">Reference proteome</keyword>
<dbReference type="SUPFAM" id="SSF54236">
    <property type="entry name" value="Ubiquitin-like"/>
    <property type="match status" value="3"/>
</dbReference>
<feature type="domain" description="Ubiquitin-like" evidence="2">
    <location>
        <begin position="1"/>
        <end position="62"/>
    </location>
</feature>
<name>A0A804NLA8_MAIZE</name>
<dbReference type="InterPro" id="IPR000626">
    <property type="entry name" value="Ubiquitin-like_dom"/>
</dbReference>
<dbReference type="InterPro" id="IPR050158">
    <property type="entry name" value="Ubiquitin_ubiquitin-like"/>
</dbReference>
<feature type="domain" description="Ubiquitin-like" evidence="2">
    <location>
        <begin position="66"/>
        <end position="138"/>
    </location>
</feature>
<sequence length="221" mass="25102">MKIFVKSSTGRTVCLRVHPADTVHTVKTKIQEQQYLVYDGVQLEDDRTLADYGIEHKSVLDLKEKMQIFIVETLAGTTITLEVESSETIDNIKERIKESEGFPKGQQCLIFDNKQLEDNSTLADNNISEGSTLLLVLRHMLLRGTMHISIYMFSGKVVTLEVKRSDTIDNVKLKIYEKTHTRHIQQMIIFDGIKLEGSKTLAYYGIEDGDTLHMMPCLCGC</sequence>
<gene>
    <name evidence="3" type="primary">LOC103652895</name>
</gene>
<dbReference type="Gramene" id="Zm00001eb169170_T002">
    <property type="protein sequence ID" value="Zm00001eb169170_P002"/>
    <property type="gene ID" value="Zm00001eb169170"/>
</dbReference>
<evidence type="ECO:0000256" key="1">
    <source>
        <dbReference type="ARBA" id="ARBA00022499"/>
    </source>
</evidence>
<dbReference type="RefSeq" id="XP_008678105.1">
    <property type="nucleotide sequence ID" value="XM_008679883.4"/>
</dbReference>
<reference evidence="4" key="1">
    <citation type="journal article" date="2009" name="Science">
        <title>The B73 maize genome: complexity, diversity, and dynamics.</title>
        <authorList>
            <person name="Schnable P.S."/>
            <person name="Ware D."/>
            <person name="Fulton R.S."/>
            <person name="Stein J.C."/>
            <person name="Wei F."/>
            <person name="Pasternak S."/>
            <person name="Liang C."/>
            <person name="Zhang J."/>
            <person name="Fulton L."/>
            <person name="Graves T.A."/>
            <person name="Minx P."/>
            <person name="Reily A.D."/>
            <person name="Courtney L."/>
            <person name="Kruchowski S.S."/>
            <person name="Tomlinson C."/>
            <person name="Strong C."/>
            <person name="Delehaunty K."/>
            <person name="Fronick C."/>
            <person name="Courtney B."/>
            <person name="Rock S.M."/>
            <person name="Belter E."/>
            <person name="Du F."/>
            <person name="Kim K."/>
            <person name="Abbott R.M."/>
            <person name="Cotton M."/>
            <person name="Levy A."/>
            <person name="Marchetto P."/>
            <person name="Ochoa K."/>
            <person name="Jackson S.M."/>
            <person name="Gillam B."/>
            <person name="Chen W."/>
            <person name="Yan L."/>
            <person name="Higginbotham J."/>
            <person name="Cardenas M."/>
            <person name="Waligorski J."/>
            <person name="Applebaum E."/>
            <person name="Phelps L."/>
            <person name="Falcone J."/>
            <person name="Kanchi K."/>
            <person name="Thane T."/>
            <person name="Scimone A."/>
            <person name="Thane N."/>
            <person name="Henke J."/>
            <person name="Wang T."/>
            <person name="Ruppert J."/>
            <person name="Shah N."/>
            <person name="Rotter K."/>
            <person name="Hodges J."/>
            <person name="Ingenthron E."/>
            <person name="Cordes M."/>
            <person name="Kohlberg S."/>
            <person name="Sgro J."/>
            <person name="Delgado B."/>
            <person name="Mead K."/>
            <person name="Chinwalla A."/>
            <person name="Leonard S."/>
            <person name="Crouse K."/>
            <person name="Collura K."/>
            <person name="Kudrna D."/>
            <person name="Currie J."/>
            <person name="He R."/>
            <person name="Angelova A."/>
            <person name="Rajasekar S."/>
            <person name="Mueller T."/>
            <person name="Lomeli R."/>
            <person name="Scara G."/>
            <person name="Ko A."/>
            <person name="Delaney K."/>
            <person name="Wissotski M."/>
            <person name="Lopez G."/>
            <person name="Campos D."/>
            <person name="Braidotti M."/>
            <person name="Ashley E."/>
            <person name="Golser W."/>
            <person name="Kim H."/>
            <person name="Lee S."/>
            <person name="Lin J."/>
            <person name="Dujmic Z."/>
            <person name="Kim W."/>
            <person name="Talag J."/>
            <person name="Zuccolo A."/>
            <person name="Fan C."/>
            <person name="Sebastian A."/>
            <person name="Kramer M."/>
            <person name="Spiegel L."/>
            <person name="Nascimento L."/>
            <person name="Zutavern T."/>
            <person name="Miller B."/>
            <person name="Ambroise C."/>
            <person name="Muller S."/>
            <person name="Spooner W."/>
            <person name="Narechania A."/>
            <person name="Ren L."/>
            <person name="Wei S."/>
            <person name="Kumari S."/>
            <person name="Faga B."/>
            <person name="Levy M.J."/>
            <person name="McMahan L."/>
            <person name="Van Buren P."/>
            <person name="Vaughn M.W."/>
            <person name="Ying K."/>
            <person name="Yeh C.-T."/>
            <person name="Emrich S.J."/>
            <person name="Jia Y."/>
            <person name="Kalyanaraman A."/>
            <person name="Hsia A.-P."/>
            <person name="Barbazuk W.B."/>
            <person name="Baucom R.S."/>
            <person name="Brutnell T.P."/>
            <person name="Carpita N.C."/>
            <person name="Chaparro C."/>
            <person name="Chia J.-M."/>
            <person name="Deragon J.-M."/>
            <person name="Estill J.C."/>
            <person name="Fu Y."/>
            <person name="Jeddeloh J.A."/>
            <person name="Han Y."/>
            <person name="Lee H."/>
            <person name="Li P."/>
            <person name="Lisch D.R."/>
            <person name="Liu S."/>
            <person name="Liu Z."/>
            <person name="Nagel D.H."/>
            <person name="McCann M.C."/>
            <person name="SanMiguel P."/>
            <person name="Myers A.M."/>
            <person name="Nettleton D."/>
            <person name="Nguyen J."/>
            <person name="Penning B.W."/>
            <person name="Ponnala L."/>
            <person name="Schneider K.L."/>
            <person name="Schwartz D.C."/>
            <person name="Sharma A."/>
            <person name="Soderlund C."/>
            <person name="Springer N.M."/>
            <person name="Sun Q."/>
            <person name="Wang H."/>
            <person name="Waterman M."/>
            <person name="Westerman R."/>
            <person name="Wolfgruber T.K."/>
            <person name="Yang L."/>
            <person name="Yu Y."/>
            <person name="Zhang L."/>
            <person name="Zhou S."/>
            <person name="Zhu Q."/>
            <person name="Bennetzen J.L."/>
            <person name="Dawe R.K."/>
            <person name="Jiang J."/>
            <person name="Jiang N."/>
            <person name="Presting G.G."/>
            <person name="Wessler S.R."/>
            <person name="Aluru S."/>
            <person name="Martienssen R.A."/>
            <person name="Clifton S.W."/>
            <person name="McCombie W.R."/>
            <person name="Wing R.A."/>
            <person name="Wilson R.K."/>
        </authorList>
    </citation>
    <scope>NUCLEOTIDE SEQUENCE [LARGE SCALE GENOMIC DNA]</scope>
    <source>
        <strain evidence="4">cv. B73</strain>
    </source>
</reference>
<reference evidence="3" key="2">
    <citation type="submission" date="2019-07" db="EMBL/GenBank/DDBJ databases">
        <authorList>
            <person name="Seetharam A."/>
            <person name="Woodhouse M."/>
            <person name="Cannon E."/>
        </authorList>
    </citation>
    <scope>NUCLEOTIDE SEQUENCE [LARGE SCALE GENOMIC DNA]</scope>
    <source>
        <strain evidence="3">cv. B73</strain>
    </source>
</reference>
<dbReference type="InterPro" id="IPR029071">
    <property type="entry name" value="Ubiquitin-like_domsf"/>
</dbReference>
<dbReference type="GO" id="GO:0003729">
    <property type="term" value="F:mRNA binding"/>
    <property type="evidence" value="ECO:0007669"/>
    <property type="project" value="UniProtKB-ARBA"/>
</dbReference>
<organism evidence="3 4">
    <name type="scientific">Zea mays</name>
    <name type="common">Maize</name>
    <dbReference type="NCBI Taxonomy" id="4577"/>
    <lineage>
        <taxon>Eukaryota</taxon>
        <taxon>Viridiplantae</taxon>
        <taxon>Streptophyta</taxon>
        <taxon>Embryophyta</taxon>
        <taxon>Tracheophyta</taxon>
        <taxon>Spermatophyta</taxon>
        <taxon>Magnoliopsida</taxon>
        <taxon>Liliopsida</taxon>
        <taxon>Poales</taxon>
        <taxon>Poaceae</taxon>
        <taxon>PACMAD clade</taxon>
        <taxon>Panicoideae</taxon>
        <taxon>Andropogonodae</taxon>
        <taxon>Andropogoneae</taxon>
        <taxon>Tripsacinae</taxon>
        <taxon>Zea</taxon>
    </lineage>
</organism>
<dbReference type="GO" id="GO:0016567">
    <property type="term" value="P:protein ubiquitination"/>
    <property type="evidence" value="ECO:0000318"/>
    <property type="project" value="GO_Central"/>
</dbReference>
<dbReference type="GO" id="GO:0031625">
    <property type="term" value="F:ubiquitin protein ligase binding"/>
    <property type="evidence" value="ECO:0000318"/>
    <property type="project" value="GO_Central"/>
</dbReference>
<accession>A0A804NLA8</accession>
<protein>
    <recommendedName>
        <fullName evidence="2">Ubiquitin-like domain-containing protein</fullName>
    </recommendedName>
</protein>
<dbReference type="Proteomes" id="UP000007305">
    <property type="component" value="Chromosome 4"/>
</dbReference>
<dbReference type="RefSeq" id="XP_020408067.1">
    <property type="nucleotide sequence ID" value="XM_020552478.3"/>
</dbReference>
<feature type="domain" description="Ubiquitin-like" evidence="2">
    <location>
        <begin position="146"/>
        <end position="215"/>
    </location>
</feature>
<proteinExistence type="predicted"/>
<dbReference type="SMART" id="SM00213">
    <property type="entry name" value="UBQ"/>
    <property type="match status" value="3"/>
</dbReference>
<dbReference type="Pfam" id="PF00240">
    <property type="entry name" value="ubiquitin"/>
    <property type="match status" value="3"/>
</dbReference>